<organism evidence="1 2">
    <name type="scientific">Erwinia phage vB_EamP_Rexella</name>
    <dbReference type="NCBI Taxonomy" id="1852642"/>
    <lineage>
        <taxon>Viruses</taxon>
        <taxon>Duplodnaviria</taxon>
        <taxon>Heunggongvirae</taxon>
        <taxon>Uroviricota</taxon>
        <taxon>Caudoviricetes</taxon>
        <taxon>Schitoviridae</taxon>
        <taxon>Erskinevirinae</taxon>
        <taxon>Johnsonvirus</taxon>
        <taxon>Johnsonvirus frozen</taxon>
    </lineage>
</organism>
<evidence type="ECO:0000313" key="2">
    <source>
        <dbReference type="Proteomes" id="UP000229077"/>
    </source>
</evidence>
<name>A0A191ZD06_9CAUD</name>
<dbReference type="InterPro" id="IPR003669">
    <property type="entry name" value="Thymidylate_synthase_ThyX"/>
</dbReference>
<proteinExistence type="predicted"/>
<dbReference type="Pfam" id="PF02511">
    <property type="entry name" value="Thy1"/>
    <property type="match status" value="1"/>
</dbReference>
<dbReference type="GO" id="GO:0006231">
    <property type="term" value="P:dTMP biosynthetic process"/>
    <property type="evidence" value="ECO:0007669"/>
    <property type="project" value="InterPro"/>
</dbReference>
<protein>
    <submittedName>
        <fullName evidence="1">Putative thymidylate synthase</fullName>
    </submittedName>
</protein>
<dbReference type="SUPFAM" id="SSF69796">
    <property type="entry name" value="Thymidylate synthase-complementing protein Thy1"/>
    <property type="match status" value="1"/>
</dbReference>
<dbReference type="GO" id="GO:0050660">
    <property type="term" value="F:flavin adenine dinucleotide binding"/>
    <property type="evidence" value="ECO:0007669"/>
    <property type="project" value="InterPro"/>
</dbReference>
<dbReference type="InterPro" id="IPR036098">
    <property type="entry name" value="Thymidylate_synthase_ThyX_sf"/>
</dbReference>
<dbReference type="PROSITE" id="PS51331">
    <property type="entry name" value="THYX"/>
    <property type="match status" value="1"/>
</dbReference>
<dbReference type="GO" id="GO:0050797">
    <property type="term" value="F:thymidylate synthase (FAD) activity"/>
    <property type="evidence" value="ECO:0007669"/>
    <property type="project" value="InterPro"/>
</dbReference>
<evidence type="ECO:0000313" key="1">
    <source>
        <dbReference type="EMBL" id="ANJ65275.1"/>
    </source>
</evidence>
<accession>A0A191ZD06</accession>
<reference evidence="1 2" key="1">
    <citation type="submission" date="2017-06" db="EMBL/GenBank/DDBJ databases">
        <authorList>
            <person name="Kim H.J."/>
            <person name="Triplett B.A."/>
        </authorList>
    </citation>
    <scope>NUCLEOTIDE SEQUENCE [LARGE SCALE GENOMIC DNA]</scope>
</reference>
<gene>
    <name evidence="1" type="ORF">REXELLA_46</name>
</gene>
<dbReference type="Proteomes" id="UP000229077">
    <property type="component" value="Segment"/>
</dbReference>
<dbReference type="EMBL" id="KX098390">
    <property type="protein sequence ID" value="ANJ65275.1"/>
    <property type="molecule type" value="Genomic_DNA"/>
</dbReference>
<dbReference type="Gene3D" id="3.30.1360.170">
    <property type="match status" value="1"/>
</dbReference>
<sequence length="314" mass="35747">MTISVRVIADSINEYGNRITTFQLRYPRFIHAELMTHRKFSRNASSSRAIPVKRIIADIKEDPAIPLHWGKNQPGMQAHDELDDKVIIPLGLTDSIEVDKEQAWLTARDRVIKIAEGFDNAGYHKQIVNRLLEPWSHINVLVTSTEFNNFYHLRCHPDAQPEIEVLATQMRLAAQNSKPVLLAPGEWHLPYIKNSADWAEAHLFLKKGRITRDEPSKKEVQELLLKVSVARCARVSYLLHSGRQTTVDEDLILYAKLLGSAPLHASPAEHQATPDTKSYSNDYGGELWDNESLHGNFTGWNQYRKTLPYENVPG</sequence>